<dbReference type="InterPro" id="IPR035661">
    <property type="entry name" value="EMP46/EMP47_N"/>
</dbReference>
<keyword evidence="3" id="KW-0732">Signal</keyword>
<name>A0A8B8UVR1_SACPA</name>
<keyword evidence="5 7" id="KW-0472">Membrane</keyword>
<reference evidence="9" key="3">
    <citation type="submission" date="2025-07" db="EMBL/GenBank/DDBJ databases">
        <authorList>
            <consortium name="NCBI Genome Project"/>
        </authorList>
    </citation>
    <scope>NUCLEOTIDE SEQUENCE</scope>
    <source>
        <strain evidence="9">CBS432</strain>
    </source>
</reference>
<dbReference type="OrthoDB" id="10265193at2759"/>
<evidence type="ECO:0000256" key="1">
    <source>
        <dbReference type="ARBA" id="ARBA00004479"/>
    </source>
</evidence>
<evidence type="ECO:0000256" key="2">
    <source>
        <dbReference type="ARBA" id="ARBA00022692"/>
    </source>
</evidence>
<comment type="subcellular location">
    <subcellularLocation>
        <location evidence="1">Membrane</location>
        <topology evidence="1">Single-pass type I membrane protein</topology>
    </subcellularLocation>
</comment>
<dbReference type="SUPFAM" id="SSF49899">
    <property type="entry name" value="Concanavalin A-like lectins/glucanases"/>
    <property type="match status" value="1"/>
</dbReference>
<feature type="transmembrane region" description="Helical" evidence="7">
    <location>
        <begin position="270"/>
        <end position="296"/>
    </location>
</feature>
<evidence type="ECO:0000256" key="7">
    <source>
        <dbReference type="SAM" id="Phobius"/>
    </source>
</evidence>
<dbReference type="Pfam" id="PF03388">
    <property type="entry name" value="Lectin_leg-like"/>
    <property type="match status" value="1"/>
</dbReference>
<dbReference type="PANTHER" id="PTHR12223">
    <property type="entry name" value="VESICULAR MANNOSE-BINDING LECTIN"/>
    <property type="match status" value="1"/>
</dbReference>
<evidence type="ECO:0000256" key="3">
    <source>
        <dbReference type="ARBA" id="ARBA00022729"/>
    </source>
</evidence>
<dbReference type="VEuPathDB" id="FungiDB:SPAR_L01330"/>
<evidence type="ECO:0000259" key="8">
    <source>
        <dbReference type="PROSITE" id="PS51328"/>
    </source>
</evidence>
<dbReference type="GO" id="GO:0030134">
    <property type="term" value="C:COPII-coated ER to Golgi transport vesicle"/>
    <property type="evidence" value="ECO:0007669"/>
    <property type="project" value="TreeGrafter"/>
</dbReference>
<accession>A0A8B8UVR1</accession>
<reference evidence="9" key="2">
    <citation type="submission" date="2020-01" db="EMBL/GenBank/DDBJ databases">
        <title>Population-level Yeast Reference Genomes.</title>
        <authorList>
            <person name="Yue J.-X."/>
        </authorList>
    </citation>
    <scope>NUCLEOTIDE SEQUENCE</scope>
    <source>
        <strain evidence="9">CBS432</strain>
    </source>
</reference>
<dbReference type="InterPro" id="IPR005052">
    <property type="entry name" value="Lectin_leg"/>
</dbReference>
<dbReference type="GO" id="GO:0005793">
    <property type="term" value="C:endoplasmic reticulum-Golgi intermediate compartment"/>
    <property type="evidence" value="ECO:0007669"/>
    <property type="project" value="TreeGrafter"/>
</dbReference>
<dbReference type="GO" id="GO:0006888">
    <property type="term" value="P:endoplasmic reticulum to Golgi vesicle-mediated transport"/>
    <property type="evidence" value="ECO:0007669"/>
    <property type="project" value="TreeGrafter"/>
</dbReference>
<organism evidence="9">
    <name type="scientific">Saccharomyces paradoxus</name>
    <name type="common">Yeast</name>
    <name type="synonym">Saccharomyces douglasii</name>
    <dbReference type="NCBI Taxonomy" id="27291"/>
    <lineage>
        <taxon>Eukaryota</taxon>
        <taxon>Fungi</taxon>
        <taxon>Dikarya</taxon>
        <taxon>Ascomycota</taxon>
        <taxon>Saccharomycotina</taxon>
        <taxon>Saccharomycetes</taxon>
        <taxon>Saccharomycetales</taxon>
        <taxon>Saccharomycetaceae</taxon>
        <taxon>Saccharomyces</taxon>
    </lineage>
</organism>
<reference evidence="9" key="4">
    <citation type="submission" date="2025-08" db="UniProtKB">
        <authorList>
            <consortium name="RefSeq"/>
        </authorList>
    </citation>
    <scope>IDENTIFICATION</scope>
    <source>
        <strain evidence="9">CBS432</strain>
    </source>
</reference>
<dbReference type="GO" id="GO:0000139">
    <property type="term" value="C:Golgi membrane"/>
    <property type="evidence" value="ECO:0007669"/>
    <property type="project" value="TreeGrafter"/>
</dbReference>
<evidence type="ECO:0000256" key="4">
    <source>
        <dbReference type="ARBA" id="ARBA00022989"/>
    </source>
</evidence>
<feature type="transmembrane region" description="Helical" evidence="7">
    <location>
        <begin position="733"/>
        <end position="752"/>
    </location>
</feature>
<dbReference type="GO" id="GO:0005537">
    <property type="term" value="F:D-mannose binding"/>
    <property type="evidence" value="ECO:0007669"/>
    <property type="project" value="TreeGrafter"/>
</dbReference>
<reference evidence="9" key="1">
    <citation type="journal article" date="2017" name="Nat. Genet.">
        <title>Contrasting evolutionary genome dynamics between domesticated and wild yeasts.</title>
        <authorList>
            <person name="Yue J.X."/>
            <person name="Li J."/>
            <person name="Aigrain L."/>
            <person name="Hallin J."/>
            <person name="Persson K."/>
            <person name="Oliver K."/>
            <person name="Bergstrom A."/>
            <person name="Coupland P."/>
            <person name="Warringer J."/>
            <person name="Lagomarsino M.C."/>
            <person name="Fischer G."/>
            <person name="Durbin R."/>
            <person name="Liti G."/>
        </authorList>
    </citation>
    <scope>NUCLEOTIDE SEQUENCE</scope>
    <source>
        <strain evidence="9">CBS432</strain>
    </source>
</reference>
<dbReference type="PROSITE" id="PS51328">
    <property type="entry name" value="L_LECTIN_LIKE"/>
    <property type="match status" value="1"/>
</dbReference>
<dbReference type="InterPro" id="IPR051136">
    <property type="entry name" value="Intracellular_Lectin-GPT"/>
</dbReference>
<protein>
    <submittedName>
        <fullName evidence="9">Emp46p</fullName>
    </submittedName>
</protein>
<evidence type="ECO:0000256" key="6">
    <source>
        <dbReference type="SAM" id="MobiDB-lite"/>
    </source>
</evidence>
<dbReference type="PANTHER" id="PTHR12223:SF28">
    <property type="entry name" value="LECTIN, MANNOSE BINDING 1 LIKE"/>
    <property type="match status" value="1"/>
</dbReference>
<feature type="compositionally biased region" description="Polar residues" evidence="6">
    <location>
        <begin position="14"/>
        <end position="51"/>
    </location>
</feature>
<proteinExistence type="predicted"/>
<dbReference type="GO" id="GO:0005789">
    <property type="term" value="C:endoplasmic reticulum membrane"/>
    <property type="evidence" value="ECO:0007669"/>
    <property type="project" value="TreeGrafter"/>
</dbReference>
<keyword evidence="2 7" id="KW-0812">Transmembrane</keyword>
<gene>
    <name evidence="9" type="primary">EMP46</name>
    <name evidence="9" type="ORF">SPAR_L01330</name>
</gene>
<dbReference type="GeneID" id="54632223"/>
<dbReference type="RefSeq" id="XP_033767854.1">
    <property type="nucleotide sequence ID" value="XM_033911963.1"/>
</dbReference>
<evidence type="ECO:0000313" key="9">
    <source>
        <dbReference type="RefSeq" id="XP_033767854.1"/>
    </source>
</evidence>
<dbReference type="InterPro" id="IPR013320">
    <property type="entry name" value="ConA-like_dom_sf"/>
</dbReference>
<dbReference type="CDD" id="cd06903">
    <property type="entry name" value="lectin_EMP46_EMP47"/>
    <property type="match status" value="1"/>
</dbReference>
<evidence type="ECO:0000256" key="5">
    <source>
        <dbReference type="ARBA" id="ARBA00023136"/>
    </source>
</evidence>
<dbReference type="Gene3D" id="2.60.120.200">
    <property type="match status" value="1"/>
</dbReference>
<dbReference type="KEGG" id="spao:SPAR_L01330"/>
<sequence length="764" mass="87331">MTPSTPPRSRGTRCLTQPSGNTSSNTIMQPQRTPQKPSQNLVPVTPSTTKPFKNVPLLAPPNSNMGMTSPFNGLTSPQRSPFPKSSVKRTLFQFESHDNGIVREEQESLGRVNRILFPTQQDADIDEDEEVLLPPSRPTSARQLRLSPERDELDQSYRKKIIKDIPGTPSDKVITFELAKNWNNYSPQNASSQESEDEEDIIIKPAQVGKNPFVSDELVTQDIRNERKKAMLRENPDIEDVITYVNKKGEVVEKRKLTDEEKRRFKPKALIFYITTLTGFFNFFLTVSFYSGFLVFRIIAHFIVVSFHQSELGEDAYKKVIFLSSAIREKQKSKRAKAETTQNKMHPISGVIWLYICVWIVHAKVTPKDELKWNKGYSLPNLLEVTDQKKELSQWTLGDKVKLEEGRFILTPGKNTKGSLWLKPEYTTHDAMTIEWTFRSFGFRGSTKGGLAFWLKQGNVGDGTELFGGSSKKFDGLMILLRLDDKLGESVTAYLNDGSKNLDIKSSPYFASCLFQYQDSMVPSTLRLTYDPLDNHLLKLQMDNRVCFQTRKVKFVGSSFKIGTSAINDASKESFEILKTKLYDGVIEDSLIPNVNPMGQPRVVTKVINSQTGEESFKEKTPFSEKGESITSNELFEKINKLEGKIMANDINPLLHKMDKIVENERELIQRLRSVLDLKKTDRRPAINDDSFQDFLSMNSNLDKLIKEQERIRLDAKLHSERTNGHDEIFSKISVWLVLLIFIMITLAYYMFRINQDIKKVKLL</sequence>
<dbReference type="AlphaFoldDB" id="A0A8B8UVR1"/>
<feature type="region of interest" description="Disordered" evidence="6">
    <location>
        <begin position="1"/>
        <end position="55"/>
    </location>
</feature>
<keyword evidence="4 7" id="KW-1133">Transmembrane helix</keyword>
<feature type="domain" description="L-type lectin-like" evidence="8">
    <location>
        <begin position="369"/>
        <end position="585"/>
    </location>
</feature>